<dbReference type="STRING" id="1459.AF332_26575"/>
<evidence type="ECO:0000313" key="2">
    <source>
        <dbReference type="EMBL" id="KON90026.1"/>
    </source>
</evidence>
<keyword evidence="3" id="KW-1185">Reference proteome</keyword>
<keyword evidence="1" id="KW-0812">Transmembrane</keyword>
<feature type="transmembrane region" description="Helical" evidence="1">
    <location>
        <begin position="38"/>
        <end position="58"/>
    </location>
</feature>
<dbReference type="OrthoDB" id="2842789at2"/>
<accession>A0A0M0GKS4</accession>
<evidence type="ECO:0000256" key="1">
    <source>
        <dbReference type="SAM" id="Phobius"/>
    </source>
</evidence>
<dbReference type="AlphaFoldDB" id="A0A0M0GKS4"/>
<sequence>MTVMTAILPLVILILIFGVFIFMVRLAGKFATPKVTHWLLFLYISVLLLGTVFVPFIIDDPMSQKGMGKVVDTDREFSDLYSNLNKGELDQIDAKYLMKESSFSNYQNQTIRVESSNNDGSQILIERKAVNDDTIEAFIFGNGLIIDGYDFSRKLKPYHLELMDNTLTINLPHQQDINLLIAKADFPIRQFTGESIINPSFSTGDQVVYLRIPNNLELIAGDHVFLEFIEK</sequence>
<keyword evidence="1" id="KW-1133">Transmembrane helix</keyword>
<dbReference type="PATRIC" id="fig|1459.3.peg.5844"/>
<protein>
    <submittedName>
        <fullName evidence="2">Uncharacterized protein</fullName>
    </submittedName>
</protein>
<dbReference type="RefSeq" id="WP_053437398.1">
    <property type="nucleotide sequence ID" value="NZ_LGUF01000007.1"/>
</dbReference>
<keyword evidence="1" id="KW-0472">Membrane</keyword>
<dbReference type="Proteomes" id="UP000037109">
    <property type="component" value="Unassembled WGS sequence"/>
</dbReference>
<gene>
    <name evidence="2" type="ORF">AF332_26575</name>
</gene>
<comment type="caution">
    <text evidence="2">The sequence shown here is derived from an EMBL/GenBank/DDBJ whole genome shotgun (WGS) entry which is preliminary data.</text>
</comment>
<dbReference type="EMBL" id="LGUF01000007">
    <property type="protein sequence ID" value="KON90026.1"/>
    <property type="molecule type" value="Genomic_DNA"/>
</dbReference>
<name>A0A0M0GKS4_SPOGL</name>
<evidence type="ECO:0000313" key="3">
    <source>
        <dbReference type="Proteomes" id="UP000037109"/>
    </source>
</evidence>
<proteinExistence type="predicted"/>
<feature type="transmembrane region" description="Helical" evidence="1">
    <location>
        <begin position="6"/>
        <end position="26"/>
    </location>
</feature>
<reference evidence="3" key="1">
    <citation type="submission" date="2015-07" db="EMBL/GenBank/DDBJ databases">
        <title>Fjat-10036 dsm4.</title>
        <authorList>
            <person name="Liu B."/>
            <person name="Wang J."/>
            <person name="Zhu Y."/>
            <person name="Liu G."/>
            <person name="Chen Q."/>
            <person name="Chen Z."/>
            <person name="Lan J."/>
            <person name="Che J."/>
            <person name="Ge C."/>
            <person name="Shi H."/>
            <person name="Pan Z."/>
            <person name="Liu X."/>
        </authorList>
    </citation>
    <scope>NUCLEOTIDE SEQUENCE [LARGE SCALE GENOMIC DNA]</scope>
    <source>
        <strain evidence="3">DSM 4</strain>
    </source>
</reference>
<organism evidence="2 3">
    <name type="scientific">Sporosarcina globispora</name>
    <name type="common">Bacillus globisporus</name>
    <dbReference type="NCBI Taxonomy" id="1459"/>
    <lineage>
        <taxon>Bacteria</taxon>
        <taxon>Bacillati</taxon>
        <taxon>Bacillota</taxon>
        <taxon>Bacilli</taxon>
        <taxon>Bacillales</taxon>
        <taxon>Caryophanaceae</taxon>
        <taxon>Sporosarcina</taxon>
    </lineage>
</organism>